<dbReference type="RefSeq" id="WP_379875703.1">
    <property type="nucleotide sequence ID" value="NZ_JBHUIP010000005.1"/>
</dbReference>
<accession>A0ABW5DQF3</accession>
<comment type="caution">
    <text evidence="6">The sequence shown here is derived from an EMBL/GenBank/DDBJ whole genome shotgun (WGS) entry which is preliminary data.</text>
</comment>
<dbReference type="SMART" id="SM00028">
    <property type="entry name" value="TPR"/>
    <property type="match status" value="4"/>
</dbReference>
<dbReference type="SMART" id="SM00862">
    <property type="entry name" value="Trans_reg_C"/>
    <property type="match status" value="1"/>
</dbReference>
<sequence>MRILFGDCVLDTARRELLRGDEPVRIEPQVFDLLLHLIENRDRVVSKDDLLEAVWQGRIVSESTLSNRINAARVAVGDNGDQQSLIRTMARRGFRFIGEALVEGVAPAPTPSSDDPRPRVAVLPFVNMSGSEEQEYFADGLTEDVITDLSRVSALFVVARNTVFTLKGKAVDVPEAARLLRVDHVLEGSVRAADGRVRITAQLIDGQTGGHLWAERYDREMREIFSLQDEISHAIVAALKIALLPQEKTALDYRPTSNSEAYQYYLMARSYFLQPGYAEQAFRTARQFYAKAIAADPTYARAYAGIANCDSYLMCMGAPDVTYQQIMANAARALDLEPELAEAHAARGLALYAAGQHSDADTTLERAVRLGSLSFEAHFFTARNCRAQGRHQQAAALFERAGELQPNDFRSIGLALDSYRALGWTEKAQDAAHRCLERARAEVSVHPSNALALAFGTGVLAYLGQTEEANIWADRAAALDTNDVFASYNLATALVTLKRFDMAMERLYRVFDIPPPARKCHVDWLKSDPCFVPMRGHPPFDELVSRLEAEKLAPAKIEDLRVAS</sequence>
<protein>
    <submittedName>
        <fullName evidence="6">Winged helix-turn-helix domain-containing protein</fullName>
    </submittedName>
</protein>
<keyword evidence="1" id="KW-0677">Repeat</keyword>
<dbReference type="SUPFAM" id="SSF48452">
    <property type="entry name" value="TPR-like"/>
    <property type="match status" value="1"/>
</dbReference>
<evidence type="ECO:0000259" key="5">
    <source>
        <dbReference type="PROSITE" id="PS51755"/>
    </source>
</evidence>
<dbReference type="EMBL" id="JBHUIP010000005">
    <property type="protein sequence ID" value="MFD2262736.1"/>
    <property type="molecule type" value="Genomic_DNA"/>
</dbReference>
<dbReference type="Proteomes" id="UP001597295">
    <property type="component" value="Unassembled WGS sequence"/>
</dbReference>
<dbReference type="PANTHER" id="PTHR44858">
    <property type="entry name" value="TETRATRICOPEPTIDE REPEAT PROTEIN 6"/>
    <property type="match status" value="1"/>
</dbReference>
<name>A0ABW5DQF3_9PROT</name>
<dbReference type="SUPFAM" id="SSF46894">
    <property type="entry name" value="C-terminal effector domain of the bipartite response regulators"/>
    <property type="match status" value="1"/>
</dbReference>
<dbReference type="PROSITE" id="PS51755">
    <property type="entry name" value="OMPR_PHOB"/>
    <property type="match status" value="1"/>
</dbReference>
<evidence type="ECO:0000256" key="4">
    <source>
        <dbReference type="PROSITE-ProRule" id="PRU01091"/>
    </source>
</evidence>
<gene>
    <name evidence="6" type="ORF">ACFSM5_07535</name>
</gene>
<feature type="domain" description="OmpR/PhoB-type" evidence="5">
    <location>
        <begin position="1"/>
        <end position="98"/>
    </location>
</feature>
<proteinExistence type="predicted"/>
<dbReference type="Gene3D" id="1.10.10.10">
    <property type="entry name" value="Winged helix-like DNA-binding domain superfamily/Winged helix DNA-binding domain"/>
    <property type="match status" value="1"/>
</dbReference>
<dbReference type="InterPro" id="IPR016032">
    <property type="entry name" value="Sig_transdc_resp-reg_C-effctor"/>
</dbReference>
<dbReference type="InterPro" id="IPR050498">
    <property type="entry name" value="Ycf3"/>
</dbReference>
<reference evidence="7" key="1">
    <citation type="journal article" date="2019" name="Int. J. Syst. Evol. Microbiol.">
        <title>The Global Catalogue of Microorganisms (GCM) 10K type strain sequencing project: providing services to taxonomists for standard genome sequencing and annotation.</title>
        <authorList>
            <consortium name="The Broad Institute Genomics Platform"/>
            <consortium name="The Broad Institute Genome Sequencing Center for Infectious Disease"/>
            <person name="Wu L."/>
            <person name="Ma J."/>
        </authorList>
    </citation>
    <scope>NUCLEOTIDE SEQUENCE [LARGE SCALE GENOMIC DNA]</scope>
    <source>
        <strain evidence="7">CGMCC 1.19062</strain>
    </source>
</reference>
<dbReference type="PANTHER" id="PTHR44858:SF1">
    <property type="entry name" value="UDP-N-ACETYLGLUCOSAMINE--PEPTIDE N-ACETYLGLUCOSAMINYLTRANSFERASE SPINDLY-RELATED"/>
    <property type="match status" value="1"/>
</dbReference>
<evidence type="ECO:0000256" key="3">
    <source>
        <dbReference type="ARBA" id="ARBA00023125"/>
    </source>
</evidence>
<keyword evidence="2" id="KW-0802">TPR repeat</keyword>
<evidence type="ECO:0000256" key="2">
    <source>
        <dbReference type="ARBA" id="ARBA00022803"/>
    </source>
</evidence>
<dbReference type="Pfam" id="PF00486">
    <property type="entry name" value="Trans_reg_C"/>
    <property type="match status" value="1"/>
</dbReference>
<keyword evidence="7" id="KW-1185">Reference proteome</keyword>
<keyword evidence="3 4" id="KW-0238">DNA-binding</keyword>
<dbReference type="InterPro" id="IPR036388">
    <property type="entry name" value="WH-like_DNA-bd_sf"/>
</dbReference>
<feature type="DNA-binding region" description="OmpR/PhoB-type" evidence="4">
    <location>
        <begin position="1"/>
        <end position="98"/>
    </location>
</feature>
<dbReference type="InterPro" id="IPR001867">
    <property type="entry name" value="OmpR/PhoB-type_DNA-bd"/>
</dbReference>
<dbReference type="Gene3D" id="3.40.50.10070">
    <property type="entry name" value="TolB, N-terminal domain"/>
    <property type="match status" value="1"/>
</dbReference>
<dbReference type="InterPro" id="IPR019734">
    <property type="entry name" value="TPR_rpt"/>
</dbReference>
<dbReference type="CDD" id="cd00383">
    <property type="entry name" value="trans_reg_C"/>
    <property type="match status" value="1"/>
</dbReference>
<evidence type="ECO:0000313" key="6">
    <source>
        <dbReference type="EMBL" id="MFD2262736.1"/>
    </source>
</evidence>
<dbReference type="InterPro" id="IPR011990">
    <property type="entry name" value="TPR-like_helical_dom_sf"/>
</dbReference>
<evidence type="ECO:0000256" key="1">
    <source>
        <dbReference type="ARBA" id="ARBA00022737"/>
    </source>
</evidence>
<evidence type="ECO:0000313" key="7">
    <source>
        <dbReference type="Proteomes" id="UP001597295"/>
    </source>
</evidence>
<organism evidence="6 7">
    <name type="scientific">Lacibacterium aquatile</name>
    <dbReference type="NCBI Taxonomy" id="1168082"/>
    <lineage>
        <taxon>Bacteria</taxon>
        <taxon>Pseudomonadati</taxon>
        <taxon>Pseudomonadota</taxon>
        <taxon>Alphaproteobacteria</taxon>
        <taxon>Rhodospirillales</taxon>
        <taxon>Rhodospirillaceae</taxon>
    </lineage>
</organism>
<dbReference type="Gene3D" id="1.25.40.10">
    <property type="entry name" value="Tetratricopeptide repeat domain"/>
    <property type="match status" value="2"/>
</dbReference>